<dbReference type="AlphaFoldDB" id="A0A4U7BEP6"/>
<evidence type="ECO:0000313" key="1">
    <source>
        <dbReference type="EMBL" id="TKX28120.1"/>
    </source>
</evidence>
<sequence>MAKNVKVGVSVDTNEGVVSVQKLNKGFSGLNQTTQNTRKYLKETEQSFLSLSKSILDMNAHLVQAYQGCKNLFLDIKDFGSSFIDASKAFETAKTQLAFITATT</sequence>
<reference evidence="1 2" key="1">
    <citation type="submission" date="2018-05" db="EMBL/GenBank/DDBJ databases">
        <title>Novel Campyloabacter and Helicobacter Species and Strains.</title>
        <authorList>
            <person name="Mannion A.J."/>
            <person name="Shen Z."/>
            <person name="Fox J.G."/>
        </authorList>
    </citation>
    <scope>NUCLEOTIDE SEQUENCE [LARGE SCALE GENOMIC DNA]</scope>
    <source>
        <strain evidence="2">MIT17-670</strain>
    </source>
</reference>
<comment type="caution">
    <text evidence="1">The sequence shown here is derived from an EMBL/GenBank/DDBJ whole genome shotgun (WGS) entry which is preliminary data.</text>
</comment>
<proteinExistence type="predicted"/>
<dbReference type="EMBL" id="NXMA01000038">
    <property type="protein sequence ID" value="TKX28120.1"/>
    <property type="molecule type" value="Genomic_DNA"/>
</dbReference>
<keyword evidence="2" id="KW-1185">Reference proteome</keyword>
<evidence type="ECO:0000313" key="2">
    <source>
        <dbReference type="Proteomes" id="UP000310353"/>
    </source>
</evidence>
<dbReference type="RefSeq" id="WP_137623005.1">
    <property type="nucleotide sequence ID" value="NZ_NXMA01000038.1"/>
</dbReference>
<gene>
    <name evidence="1" type="ORF">CQA76_08865</name>
</gene>
<organism evidence="1 2">
    <name type="scientific">Campylobacter aviculae</name>
    <dbReference type="NCBI Taxonomy" id="2510190"/>
    <lineage>
        <taxon>Bacteria</taxon>
        <taxon>Pseudomonadati</taxon>
        <taxon>Campylobacterota</taxon>
        <taxon>Epsilonproteobacteria</taxon>
        <taxon>Campylobacterales</taxon>
        <taxon>Campylobacteraceae</taxon>
        <taxon>Campylobacter</taxon>
    </lineage>
</organism>
<feature type="non-terminal residue" evidence="1">
    <location>
        <position position="104"/>
    </location>
</feature>
<name>A0A4U7BEP6_9BACT</name>
<dbReference type="Proteomes" id="UP000310353">
    <property type="component" value="Unassembled WGS sequence"/>
</dbReference>
<accession>A0A4U7BEP6</accession>
<protein>
    <submittedName>
        <fullName evidence="1">Uncharacterized protein</fullName>
    </submittedName>
</protein>